<feature type="compositionally biased region" description="Polar residues" evidence="1">
    <location>
        <begin position="1"/>
        <end position="19"/>
    </location>
</feature>
<dbReference type="Proteomes" id="UP000822688">
    <property type="component" value="Chromosome 3"/>
</dbReference>
<dbReference type="EMBL" id="CM026432">
    <property type="protein sequence ID" value="KAG0555811.1"/>
    <property type="molecule type" value="Genomic_DNA"/>
</dbReference>
<proteinExistence type="predicted"/>
<comment type="caution">
    <text evidence="3">The sequence shown here is derived from an EMBL/GenBank/DDBJ whole genome shotgun (WGS) entry which is preliminary data.</text>
</comment>
<accession>A0A8T0ILS2</accession>
<evidence type="ECO:0000313" key="2">
    <source>
        <dbReference type="EMBL" id="KAG0555811.1"/>
    </source>
</evidence>
<evidence type="ECO:0000313" key="4">
    <source>
        <dbReference type="Proteomes" id="UP000822688"/>
    </source>
</evidence>
<feature type="non-terminal residue" evidence="3">
    <location>
        <position position="1"/>
    </location>
</feature>
<organism evidence="3 4">
    <name type="scientific">Ceratodon purpureus</name>
    <name type="common">Fire moss</name>
    <name type="synonym">Dicranum purpureum</name>
    <dbReference type="NCBI Taxonomy" id="3225"/>
    <lineage>
        <taxon>Eukaryota</taxon>
        <taxon>Viridiplantae</taxon>
        <taxon>Streptophyta</taxon>
        <taxon>Embryophyta</taxon>
        <taxon>Bryophyta</taxon>
        <taxon>Bryophytina</taxon>
        <taxon>Bryopsida</taxon>
        <taxon>Dicranidae</taxon>
        <taxon>Pseudoditrichales</taxon>
        <taxon>Ditrichaceae</taxon>
        <taxon>Ceratodon</taxon>
    </lineage>
</organism>
<dbReference type="EMBL" id="CM026423">
    <property type="protein sequence ID" value="KAG0583528.1"/>
    <property type="molecule type" value="Genomic_DNA"/>
</dbReference>
<sequence length="153" mass="17720">SRTSSPPAAVNSPSTTVSPNHRRNAQRRERNEYNRNQRGQNGPDAKTVIPTDASGDVIGLKSVLHRAIREIAGRVLDVSVREFNQHSPMAFQLIELDVHSKFTFDPPLREGYIKTYLQEALSWSRYQWRKHWILKKERHPQCPIKRYSTFVAQ</sequence>
<dbReference type="Proteomes" id="UP000822688">
    <property type="component" value="Chromosome 11"/>
</dbReference>
<evidence type="ECO:0000256" key="1">
    <source>
        <dbReference type="SAM" id="MobiDB-lite"/>
    </source>
</evidence>
<feature type="compositionally biased region" description="Basic and acidic residues" evidence="1">
    <location>
        <begin position="26"/>
        <end position="35"/>
    </location>
</feature>
<gene>
    <name evidence="2" type="ORF">KC19_11G005000</name>
    <name evidence="3" type="ORF">KC19_3G144200</name>
</gene>
<feature type="non-terminal residue" evidence="3">
    <location>
        <position position="153"/>
    </location>
</feature>
<protein>
    <submittedName>
        <fullName evidence="3">Uncharacterized protein</fullName>
    </submittedName>
</protein>
<reference evidence="3 4" key="1">
    <citation type="submission" date="2020-06" db="EMBL/GenBank/DDBJ databases">
        <title>WGS assembly of Ceratodon purpureus strain R40.</title>
        <authorList>
            <person name="Carey S.B."/>
            <person name="Jenkins J."/>
            <person name="Shu S."/>
            <person name="Lovell J.T."/>
            <person name="Sreedasyam A."/>
            <person name="Maumus F."/>
            <person name="Tiley G.P."/>
            <person name="Fernandez-Pozo N."/>
            <person name="Barry K."/>
            <person name="Chen C."/>
            <person name="Wang M."/>
            <person name="Lipzen A."/>
            <person name="Daum C."/>
            <person name="Saski C.A."/>
            <person name="Payton A.C."/>
            <person name="Mcbreen J.C."/>
            <person name="Conrad R.E."/>
            <person name="Kollar L.M."/>
            <person name="Olsson S."/>
            <person name="Huttunen S."/>
            <person name="Landis J.B."/>
            <person name="Wickett N.J."/>
            <person name="Johnson M.G."/>
            <person name="Rensing S.A."/>
            <person name="Grimwood J."/>
            <person name="Schmutz J."/>
            <person name="Mcdaniel S.F."/>
        </authorList>
    </citation>
    <scope>NUCLEOTIDE SEQUENCE</scope>
    <source>
        <strain evidence="3 4">R40</strain>
    </source>
</reference>
<feature type="region of interest" description="Disordered" evidence="1">
    <location>
        <begin position="1"/>
        <end position="52"/>
    </location>
</feature>
<evidence type="ECO:0000313" key="3">
    <source>
        <dbReference type="EMBL" id="KAG0583528.1"/>
    </source>
</evidence>
<keyword evidence="4" id="KW-1185">Reference proteome</keyword>
<name>A0A8T0ILS2_CERPU</name>
<dbReference type="AlphaFoldDB" id="A0A8T0ILS2"/>